<name>A0ABY1CLW1_MYXFU</name>
<dbReference type="EMBL" id="FOIB01000006">
    <property type="protein sequence ID" value="SEU19378.1"/>
    <property type="molecule type" value="Genomic_DNA"/>
</dbReference>
<accession>A0ABY1CLW1</accession>
<evidence type="ECO:0000313" key="2">
    <source>
        <dbReference type="EMBL" id="SEU19378.1"/>
    </source>
</evidence>
<dbReference type="Proteomes" id="UP000183760">
    <property type="component" value="Unassembled WGS sequence"/>
</dbReference>
<evidence type="ECO:0000313" key="3">
    <source>
        <dbReference type="Proteomes" id="UP000183760"/>
    </source>
</evidence>
<proteinExistence type="predicted"/>
<evidence type="ECO:0000256" key="1">
    <source>
        <dbReference type="SAM" id="SignalP"/>
    </source>
</evidence>
<feature type="chain" id="PRO_5046406319" description="IPT/TIG domain-containing protein" evidence="1">
    <location>
        <begin position="33"/>
        <end position="114"/>
    </location>
</feature>
<keyword evidence="3" id="KW-1185">Reference proteome</keyword>
<keyword evidence="1" id="KW-0732">Signal</keyword>
<sequence length="114" mass="11804">MSDMDSLMPTNMNSRISILIMAVACVSAQAFAATLSSASSTAFTFPNGTFEIPALAASPGYQYAPAGSGSTYPRFTTGPVLLGSGAHTVAVHGTHPQGTDSTAFVDDLTVTRRW</sequence>
<protein>
    <recommendedName>
        <fullName evidence="4">IPT/TIG domain-containing protein</fullName>
    </recommendedName>
</protein>
<evidence type="ECO:0008006" key="4">
    <source>
        <dbReference type="Google" id="ProtNLM"/>
    </source>
</evidence>
<gene>
    <name evidence="2" type="ORF">SAMN05443572_1066</name>
</gene>
<reference evidence="2 3" key="1">
    <citation type="submission" date="2016-10" db="EMBL/GenBank/DDBJ databases">
        <authorList>
            <person name="Varghese N."/>
            <person name="Submissions S."/>
        </authorList>
    </citation>
    <scope>NUCLEOTIDE SEQUENCE [LARGE SCALE GENOMIC DNA]</scope>
    <source>
        <strain evidence="2 3">DSM 16525</strain>
    </source>
</reference>
<comment type="caution">
    <text evidence="2">The sequence shown here is derived from an EMBL/GenBank/DDBJ whole genome shotgun (WGS) entry which is preliminary data.</text>
</comment>
<organism evidence="2 3">
    <name type="scientific">Myxococcus fulvus</name>
    <dbReference type="NCBI Taxonomy" id="33"/>
    <lineage>
        <taxon>Bacteria</taxon>
        <taxon>Pseudomonadati</taxon>
        <taxon>Myxococcota</taxon>
        <taxon>Myxococcia</taxon>
        <taxon>Myxococcales</taxon>
        <taxon>Cystobacterineae</taxon>
        <taxon>Myxococcaceae</taxon>
        <taxon>Myxococcus</taxon>
    </lineage>
</organism>
<feature type="signal peptide" evidence="1">
    <location>
        <begin position="1"/>
        <end position="32"/>
    </location>
</feature>